<dbReference type="GO" id="GO:0005604">
    <property type="term" value="C:basement membrane"/>
    <property type="evidence" value="ECO:0007669"/>
    <property type="project" value="TreeGrafter"/>
</dbReference>
<dbReference type="InterPro" id="IPR008993">
    <property type="entry name" value="TIMP-like_OB-fold"/>
</dbReference>
<keyword evidence="14 18" id="KW-1015">Disulfide bond</keyword>
<dbReference type="GO" id="GO:0016358">
    <property type="term" value="P:dendrite development"/>
    <property type="evidence" value="ECO:0007669"/>
    <property type="project" value="TreeGrafter"/>
</dbReference>
<dbReference type="Gene3D" id="2.60.40.3210">
    <property type="entry name" value="Zona pellucida, ZP-N domain"/>
    <property type="match status" value="1"/>
</dbReference>
<evidence type="ECO:0000256" key="8">
    <source>
        <dbReference type="ARBA" id="ARBA00022685"/>
    </source>
</evidence>
<dbReference type="InterPro" id="IPR042235">
    <property type="entry name" value="ZP-C_dom"/>
</dbReference>
<evidence type="ECO:0000256" key="9">
    <source>
        <dbReference type="ARBA" id="ARBA00022692"/>
    </source>
</evidence>
<dbReference type="Pfam" id="PF00053">
    <property type="entry name" value="EGF_laminin"/>
    <property type="match status" value="2"/>
</dbReference>
<dbReference type="InterPro" id="IPR001134">
    <property type="entry name" value="Netrin_domain"/>
</dbReference>
<dbReference type="InterPro" id="IPR018933">
    <property type="entry name" value="Netrin_module_non-TIMP"/>
</dbReference>
<feature type="compositionally biased region" description="Basic and acidic residues" evidence="19">
    <location>
        <begin position="712"/>
        <end position="734"/>
    </location>
</feature>
<dbReference type="SMART" id="SM00180">
    <property type="entry name" value="EGF_Lam"/>
    <property type="match status" value="3"/>
</dbReference>
<evidence type="ECO:0000313" key="25">
    <source>
        <dbReference type="EMBL" id="CAJ1086162.1"/>
    </source>
</evidence>
<dbReference type="PANTHER" id="PTHR10574">
    <property type="entry name" value="NETRIN/LAMININ-RELATED"/>
    <property type="match status" value="1"/>
</dbReference>
<keyword evidence="6" id="KW-0964">Secreted</keyword>
<reference evidence="25" key="1">
    <citation type="submission" date="2023-08" db="EMBL/GenBank/DDBJ databases">
        <authorList>
            <person name="Alioto T."/>
            <person name="Alioto T."/>
            <person name="Gomez Garrido J."/>
        </authorList>
    </citation>
    <scope>NUCLEOTIDE SEQUENCE</scope>
</reference>
<feature type="domain" description="Laminin EGF-like" evidence="21">
    <location>
        <begin position="954"/>
        <end position="1016"/>
    </location>
</feature>
<name>A0AAV1HPB9_XYRNO</name>
<evidence type="ECO:0000313" key="26">
    <source>
        <dbReference type="Proteomes" id="UP001178508"/>
    </source>
</evidence>
<dbReference type="GO" id="GO:0005886">
    <property type="term" value="C:plasma membrane"/>
    <property type="evidence" value="ECO:0007669"/>
    <property type="project" value="UniProtKB-SubCell"/>
</dbReference>
<feature type="signal peptide" evidence="20">
    <location>
        <begin position="1"/>
        <end position="16"/>
    </location>
</feature>
<dbReference type="PROSITE" id="PS01248">
    <property type="entry name" value="EGF_LAM_1"/>
    <property type="match status" value="1"/>
</dbReference>
<dbReference type="PANTHER" id="PTHR10574:SF383">
    <property type="entry name" value="NETRIN 5"/>
    <property type="match status" value="1"/>
</dbReference>
<evidence type="ECO:0000256" key="15">
    <source>
        <dbReference type="ARBA" id="ARBA00023180"/>
    </source>
</evidence>
<dbReference type="PROSITE" id="PS51117">
    <property type="entry name" value="LAMININ_NTER"/>
    <property type="match status" value="1"/>
</dbReference>
<dbReference type="FunFam" id="2.60.40.4100:FF:000002">
    <property type="entry name" value="Zona pellucida sperm-binding protein 3"/>
    <property type="match status" value="1"/>
</dbReference>
<keyword evidence="12" id="KW-1133">Transmembrane helix</keyword>
<dbReference type="Pfam" id="PF00100">
    <property type="entry name" value="Zona_pellucida"/>
    <property type="match status" value="1"/>
</dbReference>
<feature type="region of interest" description="Disordered" evidence="19">
    <location>
        <begin position="349"/>
        <end position="368"/>
    </location>
</feature>
<dbReference type="SUPFAM" id="SSF57196">
    <property type="entry name" value="EGF/Laminin"/>
    <property type="match status" value="3"/>
</dbReference>
<dbReference type="SMART" id="SM00136">
    <property type="entry name" value="LamNT"/>
    <property type="match status" value="1"/>
</dbReference>
<dbReference type="SMART" id="SM00643">
    <property type="entry name" value="C345C"/>
    <property type="match status" value="1"/>
</dbReference>
<dbReference type="InterPro" id="IPR002049">
    <property type="entry name" value="LE_dom"/>
</dbReference>
<evidence type="ECO:0000256" key="2">
    <source>
        <dbReference type="ARBA" id="ARBA00004498"/>
    </source>
</evidence>
<comment type="similarity">
    <text evidence="3">Belongs to the ZP domain family. ZPC subfamily.</text>
</comment>
<dbReference type="GO" id="GO:0009888">
    <property type="term" value="P:tissue development"/>
    <property type="evidence" value="ECO:0007669"/>
    <property type="project" value="TreeGrafter"/>
</dbReference>
<dbReference type="FunFam" id="2.40.50.120:FF:000001">
    <property type="entry name" value="Netrin 1"/>
    <property type="match status" value="1"/>
</dbReference>
<evidence type="ECO:0000256" key="10">
    <source>
        <dbReference type="ARBA" id="ARBA00022729"/>
    </source>
</evidence>
<dbReference type="CDD" id="cd00055">
    <property type="entry name" value="EGF_Lam"/>
    <property type="match status" value="3"/>
</dbReference>
<feature type="chain" id="PRO_5043639958" description="Zona pellucida sperm-binding protein 3" evidence="20">
    <location>
        <begin position="17"/>
        <end position="1288"/>
    </location>
</feature>
<dbReference type="FunFam" id="2.60.40.3210:FF:000001">
    <property type="entry name" value="Zona pellucida sperm-binding protein 3"/>
    <property type="match status" value="1"/>
</dbReference>
<evidence type="ECO:0000259" key="23">
    <source>
        <dbReference type="PROSITE" id="PS51034"/>
    </source>
</evidence>
<dbReference type="FunFam" id="2.60.120.260:FF:000217">
    <property type="entry name" value="Netrin 5"/>
    <property type="match status" value="1"/>
</dbReference>
<evidence type="ECO:0000256" key="16">
    <source>
        <dbReference type="ARBA" id="ARBA00023292"/>
    </source>
</evidence>
<feature type="domain" description="Laminin N-terminal" evidence="24">
    <location>
        <begin position="524"/>
        <end position="734"/>
    </location>
</feature>
<evidence type="ECO:0000256" key="17">
    <source>
        <dbReference type="ARBA" id="ARBA00030824"/>
    </source>
</evidence>
<feature type="compositionally biased region" description="Low complexity" evidence="19">
    <location>
        <begin position="355"/>
        <end position="368"/>
    </location>
</feature>
<keyword evidence="15" id="KW-0325">Glycoprotein</keyword>
<dbReference type="Proteomes" id="UP001178508">
    <property type="component" value="Chromosome 23"/>
</dbReference>
<feature type="compositionally biased region" description="Polar residues" evidence="19">
    <location>
        <begin position="1264"/>
        <end position="1273"/>
    </location>
</feature>
<dbReference type="CDD" id="cd03579">
    <property type="entry name" value="NTR_netrin-1_like"/>
    <property type="match status" value="1"/>
</dbReference>
<proteinExistence type="inferred from homology"/>
<feature type="compositionally biased region" description="Basic residues" evidence="19">
    <location>
        <begin position="815"/>
        <end position="827"/>
    </location>
</feature>
<dbReference type="EMBL" id="OY660886">
    <property type="protein sequence ID" value="CAJ1086162.1"/>
    <property type="molecule type" value="Genomic_DNA"/>
</dbReference>
<dbReference type="FunFam" id="2.10.25.10:FF:000048">
    <property type="entry name" value="Netrin 3"/>
    <property type="match status" value="1"/>
</dbReference>
<feature type="domain" description="ZP" evidence="23">
    <location>
        <begin position="64"/>
        <end position="328"/>
    </location>
</feature>
<feature type="compositionally biased region" description="Low complexity" evidence="19">
    <location>
        <begin position="861"/>
        <end position="872"/>
    </location>
</feature>
<feature type="domain" description="Laminin EGF-like" evidence="21">
    <location>
        <begin position="1017"/>
        <end position="1066"/>
    </location>
</feature>
<feature type="disulfide bond" evidence="18">
    <location>
        <begin position="1017"/>
        <end position="1029"/>
    </location>
</feature>
<evidence type="ECO:0000256" key="11">
    <source>
        <dbReference type="ARBA" id="ARBA00022737"/>
    </source>
</evidence>
<keyword evidence="26" id="KW-1185">Reference proteome</keyword>
<dbReference type="PROSITE" id="PS50189">
    <property type="entry name" value="NTR"/>
    <property type="match status" value="1"/>
</dbReference>
<comment type="subcellular location">
    <subcellularLocation>
        <location evidence="1">Cell membrane</location>
        <topology evidence="1">Single-pass type I membrane protein</topology>
    </subcellularLocation>
    <subcellularLocation>
        <location evidence="2">Secreted</location>
        <location evidence="2">Extracellular space</location>
        <location evidence="2">Extracellular matrix</location>
    </subcellularLocation>
</comment>
<dbReference type="SMART" id="SM00241">
    <property type="entry name" value="ZP"/>
    <property type="match status" value="1"/>
</dbReference>
<keyword evidence="8" id="KW-0165">Cleavage on pair of basic residues</keyword>
<dbReference type="SUPFAM" id="SSF50242">
    <property type="entry name" value="TIMP-like"/>
    <property type="match status" value="1"/>
</dbReference>
<evidence type="ECO:0000256" key="3">
    <source>
        <dbReference type="ARBA" id="ARBA00006735"/>
    </source>
</evidence>
<feature type="disulfide bond" evidence="18">
    <location>
        <begin position="1038"/>
        <end position="1047"/>
    </location>
</feature>
<dbReference type="GO" id="GO:0009887">
    <property type="term" value="P:animal organ morphogenesis"/>
    <property type="evidence" value="ECO:0007669"/>
    <property type="project" value="TreeGrafter"/>
</dbReference>
<evidence type="ECO:0000256" key="1">
    <source>
        <dbReference type="ARBA" id="ARBA00004251"/>
    </source>
</evidence>
<gene>
    <name evidence="25" type="ORF">XNOV1_A024046</name>
</gene>
<dbReference type="InterPro" id="IPR008211">
    <property type="entry name" value="Laminin_N"/>
</dbReference>
<evidence type="ECO:0000259" key="21">
    <source>
        <dbReference type="PROSITE" id="PS50027"/>
    </source>
</evidence>
<dbReference type="PROSITE" id="PS50027">
    <property type="entry name" value="EGF_LAM_2"/>
    <property type="match status" value="2"/>
</dbReference>
<evidence type="ECO:0000256" key="19">
    <source>
        <dbReference type="SAM" id="MobiDB-lite"/>
    </source>
</evidence>
<protein>
    <recommendedName>
        <fullName evidence="4">Zona pellucida sperm-binding protein 3</fullName>
    </recommendedName>
    <alternativeName>
        <fullName evidence="17">Zona pellucida glycoprotein 3</fullName>
    </alternativeName>
</protein>
<feature type="domain" description="NTR" evidence="22">
    <location>
        <begin position="1086"/>
        <end position="1220"/>
    </location>
</feature>
<evidence type="ECO:0000259" key="22">
    <source>
        <dbReference type="PROSITE" id="PS50189"/>
    </source>
</evidence>
<feature type="compositionally biased region" description="Basic and acidic residues" evidence="19">
    <location>
        <begin position="1247"/>
        <end position="1260"/>
    </location>
</feature>
<dbReference type="Gene3D" id="2.60.120.260">
    <property type="entry name" value="Galactose-binding domain-like"/>
    <property type="match status" value="2"/>
</dbReference>
<evidence type="ECO:0000256" key="13">
    <source>
        <dbReference type="ARBA" id="ARBA00023136"/>
    </source>
</evidence>
<dbReference type="Gene3D" id="2.60.40.4100">
    <property type="entry name" value="Zona pellucida, ZP-C domain"/>
    <property type="match status" value="1"/>
</dbReference>
<dbReference type="Pfam" id="PF00055">
    <property type="entry name" value="Laminin_N"/>
    <property type="match status" value="1"/>
</dbReference>
<feature type="disulfide bond" evidence="18">
    <location>
        <begin position="984"/>
        <end position="993"/>
    </location>
</feature>
<comment type="caution">
    <text evidence="18">Lacks conserved residue(s) required for the propagation of feature annotation.</text>
</comment>
<feature type="compositionally biased region" description="Basic and acidic residues" evidence="19">
    <location>
        <begin position="766"/>
        <end position="776"/>
    </location>
</feature>
<keyword evidence="13" id="KW-0472">Membrane</keyword>
<keyword evidence="16 18" id="KW-0424">Laminin EGF-like domain</keyword>
<feature type="region of interest" description="Disordered" evidence="19">
    <location>
        <begin position="1209"/>
        <end position="1273"/>
    </location>
</feature>
<dbReference type="PROSITE" id="PS51034">
    <property type="entry name" value="ZP_2"/>
    <property type="match status" value="1"/>
</dbReference>
<dbReference type="Gene3D" id="2.40.50.120">
    <property type="match status" value="1"/>
</dbReference>
<feature type="region of interest" description="Disordered" evidence="19">
    <location>
        <begin position="712"/>
        <end position="747"/>
    </location>
</feature>
<evidence type="ECO:0000256" key="14">
    <source>
        <dbReference type="ARBA" id="ARBA00023157"/>
    </source>
</evidence>
<keyword evidence="10 20" id="KW-0732">Signal</keyword>
<evidence type="ECO:0000256" key="7">
    <source>
        <dbReference type="ARBA" id="ARBA00022530"/>
    </source>
</evidence>
<keyword evidence="5" id="KW-1003">Cell membrane</keyword>
<dbReference type="FunFam" id="2.10.25.10:FF:000081">
    <property type="entry name" value="Netrin 1"/>
    <property type="match status" value="1"/>
</dbReference>
<evidence type="ECO:0000259" key="24">
    <source>
        <dbReference type="PROSITE" id="PS51117"/>
    </source>
</evidence>
<feature type="region of interest" description="Disordered" evidence="19">
    <location>
        <begin position="766"/>
        <end position="873"/>
    </location>
</feature>
<dbReference type="Pfam" id="PF24973">
    <property type="entry name" value="EGF_LMN_ATRN"/>
    <property type="match status" value="1"/>
</dbReference>
<dbReference type="GO" id="GO:0008045">
    <property type="term" value="P:motor neuron axon guidance"/>
    <property type="evidence" value="ECO:0007669"/>
    <property type="project" value="TreeGrafter"/>
</dbReference>
<evidence type="ECO:0000256" key="5">
    <source>
        <dbReference type="ARBA" id="ARBA00022475"/>
    </source>
</evidence>
<dbReference type="Pfam" id="PF01759">
    <property type="entry name" value="NTR"/>
    <property type="match status" value="1"/>
</dbReference>
<dbReference type="Gene3D" id="2.10.25.10">
    <property type="entry name" value="Laminin"/>
    <property type="match status" value="2"/>
</dbReference>
<evidence type="ECO:0000256" key="20">
    <source>
        <dbReference type="SAM" id="SignalP"/>
    </source>
</evidence>
<keyword evidence="9" id="KW-0812">Transmembrane</keyword>
<organism evidence="25 26">
    <name type="scientific">Xyrichtys novacula</name>
    <name type="common">Pearly razorfish</name>
    <name type="synonym">Hemipteronotus novacula</name>
    <dbReference type="NCBI Taxonomy" id="13765"/>
    <lineage>
        <taxon>Eukaryota</taxon>
        <taxon>Metazoa</taxon>
        <taxon>Chordata</taxon>
        <taxon>Craniata</taxon>
        <taxon>Vertebrata</taxon>
        <taxon>Euteleostomi</taxon>
        <taxon>Actinopterygii</taxon>
        <taxon>Neopterygii</taxon>
        <taxon>Teleostei</taxon>
        <taxon>Neoteleostei</taxon>
        <taxon>Acanthomorphata</taxon>
        <taxon>Eupercaria</taxon>
        <taxon>Labriformes</taxon>
        <taxon>Labridae</taxon>
        <taxon>Xyrichtys</taxon>
    </lineage>
</organism>
<evidence type="ECO:0000256" key="18">
    <source>
        <dbReference type="PROSITE-ProRule" id="PRU00460"/>
    </source>
</evidence>
<dbReference type="InterPro" id="IPR001507">
    <property type="entry name" value="ZP_dom"/>
</dbReference>
<evidence type="ECO:0000256" key="6">
    <source>
        <dbReference type="ARBA" id="ARBA00022525"/>
    </source>
</evidence>
<accession>A0AAV1HPB9</accession>
<evidence type="ECO:0000256" key="12">
    <source>
        <dbReference type="ARBA" id="ARBA00022989"/>
    </source>
</evidence>
<keyword evidence="7" id="KW-0272">Extracellular matrix</keyword>
<dbReference type="InterPro" id="IPR056863">
    <property type="entry name" value="LMN_ATRN_NET-like_EGF"/>
</dbReference>
<keyword evidence="11" id="KW-0677">Repeat</keyword>
<dbReference type="InterPro" id="IPR055355">
    <property type="entry name" value="ZP-C"/>
</dbReference>
<feature type="disulfide bond" evidence="18">
    <location>
        <begin position="1050"/>
        <end position="1064"/>
    </location>
</feature>
<sequence length="1288" mass="144709">MFLISVFFFSLRLIESSLCYTYQTKPLFLSFTDLAALEANSLTKTNNPDSHSANHELKKTFVLKCHKDSVEVVMKAHLFHPELPVEPEYLRLGPVGPEVQHHCRAKVSENGDYIIKAPLNDCGSHMKFTPSALLYINLLVYSPPGGMMEAQEAAVPVQCEYRRRYTVSSGALRPTWSPLITTQHELLTLDFQLRLMTDDWSSERNSSVYSLGETVNIEASVDHHHHHHHLPLRLFVNSCVATLSPDVNSYPRYLFIDHQGCFTDSQLHGSSSRFLPRVQDKILHIQLHSFLFHQDHRRTIFITCYLEAEPISNKDPEKKACSYINGRWRSVDGDDGVCQSCSSGAESNHRRALRSQTQQGQTGAASQTFHDLQKETSLGPVTFLTAADSAFVAFKDVFSIIIIFDRLIKVPSPAWQIHQKRRPSVAKSAHILRAGSGCPDTCCASLHEQEDRQEQKEGEGGSLERTWLDDMMNLPFSPPPFTSLFPVFLLLLLFLPPSPVSSSLSHTPLSWTSPHDPCYHLDGRPRHCLSEFINAAYGVPVNASHSLHGPDYDGNITTLTDLHNPHNLTCWMAHGDPNTGEWVLTLPLGRRFEITYISLQFCQQGEPSDPISISILKSMDHGRTWRPMQHYSNDCLRDFGLPSQTVAQSRHQETEPLCSDPRPLQKQRGGMVLAFSTLDGRPSSPDFDHSHTLQDWVTATDIRIVFHQVSKDAKESTLERKEEVRWRDSAEADRGTGLSRWRANHKGGDKLNVENTLAFFDGEVKNSDTRGRSKVDKHGRKSHSRGSGPDEEGHNVTSKEGGDGFTLDILTSSKKGGKSKGRGRKKENNHWLPCPSGGCNWSVEGQGRGHKGRELRKRRNNNNSKQSSRDSQVAPHFAFMTAVRAPLALSDLQVGGRCKCNGHASRCRRDDTGRAVCMCEHHTAGPDCDVCEDFYCDRPWHRATPTHPNPCVACECNGHTNKCRFSMEVFQQSGRRSGGVCQKCRHHTAGRHCQYCQNGYTRDNSKPMTHRKACQPCQCHRLGAVGRWCNQTSGQCLCREGVTGLRCNRCAPGYKLGESSLRPCIRIQEVAPTPVYQPQYSIAEECVSYCQPSQVKVRMNLETYCLKDFVLKVQVRGMERSGPWWQFSISVQTVFRTGSTSRVRRGSQSLWVPDRDLSCGCPALQVGRTFLLIGAEEGERGWGPEESRLVADRSTLALQWREHWSPKLRGFRGQDKRGRCPPKSNNQQRNREQTRPQTGYIPPHLLTETKPHSADTHSVEVDDSQTSSHTQSFLTTTPALVCSTQGPG</sequence>
<feature type="compositionally biased region" description="Basic residues" evidence="19">
    <location>
        <begin position="848"/>
        <end position="860"/>
    </location>
</feature>
<dbReference type="InterPro" id="IPR050440">
    <property type="entry name" value="Laminin/Netrin_ECM"/>
</dbReference>
<feature type="disulfide bond" evidence="18">
    <location>
        <begin position="1019"/>
        <end position="1036"/>
    </location>
</feature>
<evidence type="ECO:0000256" key="4">
    <source>
        <dbReference type="ARBA" id="ARBA00017980"/>
    </source>
</evidence>